<protein>
    <submittedName>
        <fullName evidence="1">Uncharacterized protein</fullName>
    </submittedName>
</protein>
<reference evidence="2" key="1">
    <citation type="journal article" date="2016" name="Nat. Biotechnol.">
        <title>Sequencing wild and cultivated cassava and related species reveals extensive interspecific hybridization and genetic diversity.</title>
        <authorList>
            <person name="Bredeson J.V."/>
            <person name="Lyons J.B."/>
            <person name="Prochnik S.E."/>
            <person name="Wu G.A."/>
            <person name="Ha C.M."/>
            <person name="Edsinger-Gonzales E."/>
            <person name="Grimwood J."/>
            <person name="Schmutz J."/>
            <person name="Rabbi I.Y."/>
            <person name="Egesi C."/>
            <person name="Nauluvula P."/>
            <person name="Lebot V."/>
            <person name="Ndunguru J."/>
            <person name="Mkamilo G."/>
            <person name="Bart R.S."/>
            <person name="Setter T.L."/>
            <person name="Gleadow R.M."/>
            <person name="Kulakow P."/>
            <person name="Ferguson M.E."/>
            <person name="Rounsley S."/>
            <person name="Rokhsar D.S."/>
        </authorList>
    </citation>
    <scope>NUCLEOTIDE SEQUENCE [LARGE SCALE GENOMIC DNA]</scope>
    <source>
        <strain evidence="2">cv. AM560-2</strain>
    </source>
</reference>
<proteinExistence type="predicted"/>
<dbReference type="EMBL" id="CM004389">
    <property type="protein sequence ID" value="KAG8657681.1"/>
    <property type="molecule type" value="Genomic_DNA"/>
</dbReference>
<evidence type="ECO:0000313" key="1">
    <source>
        <dbReference type="EMBL" id="KAG8657681.1"/>
    </source>
</evidence>
<sequence length="115" mass="13432">MKKGVASPLFRSLSLPIFLSPSLFFLPLSFHWQPPLINHNNSSIIDKRRPTIIPILKRWRMVAVVGEETRRLRRERCDAPKLLHPKSSDIGSRCFWRCSAPGFMGFLLRQWHLQP</sequence>
<keyword evidence="2" id="KW-1185">Reference proteome</keyword>
<evidence type="ECO:0000313" key="2">
    <source>
        <dbReference type="Proteomes" id="UP000091857"/>
    </source>
</evidence>
<organism evidence="1 2">
    <name type="scientific">Manihot esculenta</name>
    <name type="common">Cassava</name>
    <name type="synonym">Jatropha manihot</name>
    <dbReference type="NCBI Taxonomy" id="3983"/>
    <lineage>
        <taxon>Eukaryota</taxon>
        <taxon>Viridiplantae</taxon>
        <taxon>Streptophyta</taxon>
        <taxon>Embryophyta</taxon>
        <taxon>Tracheophyta</taxon>
        <taxon>Spermatophyta</taxon>
        <taxon>Magnoliopsida</taxon>
        <taxon>eudicotyledons</taxon>
        <taxon>Gunneridae</taxon>
        <taxon>Pentapetalae</taxon>
        <taxon>rosids</taxon>
        <taxon>fabids</taxon>
        <taxon>Malpighiales</taxon>
        <taxon>Euphorbiaceae</taxon>
        <taxon>Crotonoideae</taxon>
        <taxon>Manihoteae</taxon>
        <taxon>Manihot</taxon>
    </lineage>
</organism>
<dbReference type="Proteomes" id="UP000091857">
    <property type="component" value="Chromosome 3"/>
</dbReference>
<gene>
    <name evidence="1" type="ORF">MANES_03G096516v8</name>
</gene>
<accession>A0ACB7HZY8</accession>
<name>A0ACB7HZY8_MANES</name>
<comment type="caution">
    <text evidence="1">The sequence shown here is derived from an EMBL/GenBank/DDBJ whole genome shotgun (WGS) entry which is preliminary data.</text>
</comment>